<dbReference type="EMBL" id="QWLV01000001">
    <property type="protein sequence ID" value="RHW19338.1"/>
    <property type="molecule type" value="Genomic_DNA"/>
</dbReference>
<name>A0A396RS04_9SPHN</name>
<keyword evidence="3 5" id="KW-0819">tRNA processing</keyword>
<evidence type="ECO:0000256" key="6">
    <source>
        <dbReference type="SAM" id="MobiDB-lite"/>
    </source>
</evidence>
<proteinExistence type="inferred from homology"/>
<dbReference type="Pfam" id="PF16198">
    <property type="entry name" value="TruB_C_2"/>
    <property type="match status" value="1"/>
</dbReference>
<comment type="caution">
    <text evidence="9">The sequence shown here is derived from an EMBL/GenBank/DDBJ whole genome shotgun (WGS) entry which is preliminary data.</text>
</comment>
<dbReference type="Gene3D" id="3.30.2350.10">
    <property type="entry name" value="Pseudouridine synthase"/>
    <property type="match status" value="1"/>
</dbReference>
<dbReference type="NCBIfam" id="TIGR00431">
    <property type="entry name" value="TruB"/>
    <property type="match status" value="1"/>
</dbReference>
<feature type="region of interest" description="Disordered" evidence="6">
    <location>
        <begin position="185"/>
        <end position="211"/>
    </location>
</feature>
<evidence type="ECO:0000259" key="7">
    <source>
        <dbReference type="Pfam" id="PF01509"/>
    </source>
</evidence>
<dbReference type="OrthoDB" id="9802309at2"/>
<protein>
    <recommendedName>
        <fullName evidence="5">tRNA pseudouridine synthase B</fullName>
        <ecNumber evidence="5">5.4.99.25</ecNumber>
    </recommendedName>
    <alternativeName>
        <fullName evidence="5">tRNA pseudouridine(55) synthase</fullName>
        <shortName evidence="5">Psi55 synthase</shortName>
    </alternativeName>
    <alternativeName>
        <fullName evidence="5">tRNA pseudouridylate synthase</fullName>
    </alternativeName>
    <alternativeName>
        <fullName evidence="5">tRNA-uridine isomerase</fullName>
    </alternativeName>
</protein>
<accession>A0A396RS04</accession>
<evidence type="ECO:0000256" key="1">
    <source>
        <dbReference type="ARBA" id="ARBA00000385"/>
    </source>
</evidence>
<dbReference type="RefSeq" id="WP_118862844.1">
    <property type="nucleotide sequence ID" value="NZ_QWLV01000001.1"/>
</dbReference>
<evidence type="ECO:0000256" key="2">
    <source>
        <dbReference type="ARBA" id="ARBA00005642"/>
    </source>
</evidence>
<feature type="domain" description="Pseudouridine synthase II N-terminal" evidence="7">
    <location>
        <begin position="35"/>
        <end position="155"/>
    </location>
</feature>
<dbReference type="AlphaFoldDB" id="A0A396RS04"/>
<comment type="similarity">
    <text evidence="2 5">Belongs to the pseudouridine synthase TruB family. Type 1 subfamily.</text>
</comment>
<dbReference type="GO" id="GO:1990481">
    <property type="term" value="P:mRNA pseudouridine synthesis"/>
    <property type="evidence" value="ECO:0007669"/>
    <property type="project" value="TreeGrafter"/>
</dbReference>
<dbReference type="InterPro" id="IPR032819">
    <property type="entry name" value="TruB_C"/>
</dbReference>
<evidence type="ECO:0000313" key="9">
    <source>
        <dbReference type="EMBL" id="RHW19338.1"/>
    </source>
</evidence>
<dbReference type="SUPFAM" id="SSF55120">
    <property type="entry name" value="Pseudouridine synthase"/>
    <property type="match status" value="1"/>
</dbReference>
<dbReference type="InterPro" id="IPR020103">
    <property type="entry name" value="PsdUridine_synth_cat_dom_sf"/>
</dbReference>
<dbReference type="HAMAP" id="MF_01080">
    <property type="entry name" value="TruB_bact"/>
    <property type="match status" value="1"/>
</dbReference>
<reference evidence="9 10" key="1">
    <citation type="submission" date="2018-08" db="EMBL/GenBank/DDBJ databases">
        <title>The multiple taxonomic identification of Sphingomonas gilva.</title>
        <authorList>
            <person name="Zhu D."/>
            <person name="Zheng S."/>
        </authorList>
    </citation>
    <scope>NUCLEOTIDE SEQUENCE [LARGE SCALE GENOMIC DNA]</scope>
    <source>
        <strain evidence="9 10">ZDH117</strain>
    </source>
</reference>
<sequence length="350" mass="36435">MHGWIIIDKPVGTGSTQVVSAVKRALRAGGYPRLKVGHGGTLDPLASGVLPIAIGEATKLAGRMLDSDKVYQFAIGFGIETDTLDLEGREVATSGVRPSPADIAAVLPRFTGPIEQAPPAYSALKVDGRRAYDLARAGEEVVLATRNVTVHSLNTSPARGGGPLKERWRGFATNAALAAEPLHHPAAGPQQRADHAPHDQGSSGGRSDPLFRSGKVLDEVTLTANVSKGTYIRSLARDIARALGTVGHVTMLRRVKAGPFGLESAISLDRLAELGQGRALEETLLPLSTALDDIPALALTPDQAGLLRQGRVLIGIGSPDGLALATDASVPVALVEVAGGNVRVVRGFNL</sequence>
<dbReference type="InterPro" id="IPR014780">
    <property type="entry name" value="tRNA_psdUridine_synth_TruB"/>
</dbReference>
<dbReference type="PANTHER" id="PTHR13767:SF2">
    <property type="entry name" value="PSEUDOURIDYLATE SYNTHASE TRUB1"/>
    <property type="match status" value="1"/>
</dbReference>
<dbReference type="GO" id="GO:0160148">
    <property type="term" value="F:tRNA pseudouridine(55) synthase activity"/>
    <property type="evidence" value="ECO:0007669"/>
    <property type="project" value="UniProtKB-EC"/>
</dbReference>
<organism evidence="9 10">
    <name type="scientific">Sphingomonas gilva</name>
    <dbReference type="NCBI Taxonomy" id="2305907"/>
    <lineage>
        <taxon>Bacteria</taxon>
        <taxon>Pseudomonadati</taxon>
        <taxon>Pseudomonadota</taxon>
        <taxon>Alphaproteobacteria</taxon>
        <taxon>Sphingomonadales</taxon>
        <taxon>Sphingomonadaceae</taxon>
        <taxon>Sphingomonas</taxon>
    </lineage>
</organism>
<dbReference type="Pfam" id="PF01509">
    <property type="entry name" value="TruB_N"/>
    <property type="match status" value="1"/>
</dbReference>
<comment type="function">
    <text evidence="5">Responsible for synthesis of pseudouridine from uracil-55 in the psi GC loop of transfer RNAs.</text>
</comment>
<keyword evidence="4 5" id="KW-0413">Isomerase</keyword>
<evidence type="ECO:0000259" key="8">
    <source>
        <dbReference type="Pfam" id="PF16198"/>
    </source>
</evidence>
<dbReference type="CDD" id="cd02573">
    <property type="entry name" value="PseudoU_synth_EcTruB"/>
    <property type="match status" value="1"/>
</dbReference>
<gene>
    <name evidence="5 9" type="primary">truB</name>
    <name evidence="9" type="ORF">D1610_04345</name>
</gene>
<evidence type="ECO:0000313" key="10">
    <source>
        <dbReference type="Proteomes" id="UP000266693"/>
    </source>
</evidence>
<dbReference type="EC" id="5.4.99.25" evidence="5"/>
<comment type="catalytic activity">
    <reaction evidence="1 5">
        <text>uridine(55) in tRNA = pseudouridine(55) in tRNA</text>
        <dbReference type="Rhea" id="RHEA:42532"/>
        <dbReference type="Rhea" id="RHEA-COMP:10101"/>
        <dbReference type="Rhea" id="RHEA-COMP:10102"/>
        <dbReference type="ChEBI" id="CHEBI:65314"/>
        <dbReference type="ChEBI" id="CHEBI:65315"/>
        <dbReference type="EC" id="5.4.99.25"/>
    </reaction>
</comment>
<evidence type="ECO:0000256" key="5">
    <source>
        <dbReference type="HAMAP-Rule" id="MF_01080"/>
    </source>
</evidence>
<dbReference type="InterPro" id="IPR002501">
    <property type="entry name" value="PsdUridine_synth_N"/>
</dbReference>
<evidence type="ECO:0000256" key="3">
    <source>
        <dbReference type="ARBA" id="ARBA00022694"/>
    </source>
</evidence>
<evidence type="ECO:0000256" key="4">
    <source>
        <dbReference type="ARBA" id="ARBA00023235"/>
    </source>
</evidence>
<dbReference type="Proteomes" id="UP000266693">
    <property type="component" value="Unassembled WGS sequence"/>
</dbReference>
<dbReference type="PANTHER" id="PTHR13767">
    <property type="entry name" value="TRNA-PSEUDOURIDINE SYNTHASE"/>
    <property type="match status" value="1"/>
</dbReference>
<feature type="active site" description="Nucleophile" evidence="5">
    <location>
        <position position="43"/>
    </location>
</feature>
<dbReference type="GO" id="GO:0031119">
    <property type="term" value="P:tRNA pseudouridine synthesis"/>
    <property type="evidence" value="ECO:0007669"/>
    <property type="project" value="UniProtKB-UniRule"/>
</dbReference>
<dbReference type="GO" id="GO:0003723">
    <property type="term" value="F:RNA binding"/>
    <property type="evidence" value="ECO:0007669"/>
    <property type="project" value="InterPro"/>
</dbReference>
<feature type="domain" description="tRNA pseudouridylate synthase B C-terminal" evidence="8">
    <location>
        <begin position="233"/>
        <end position="291"/>
    </location>
</feature>
<keyword evidence="10" id="KW-1185">Reference proteome</keyword>